<proteinExistence type="predicted"/>
<dbReference type="OrthoDB" id="6775152at2759"/>
<evidence type="ECO:0000259" key="1">
    <source>
        <dbReference type="Pfam" id="PF23663"/>
    </source>
</evidence>
<dbReference type="InterPro" id="IPR057560">
    <property type="entry name" value="Znf_SCAND3"/>
</dbReference>
<gene>
    <name evidence="2" type="ORF">AVEN_173891_1</name>
</gene>
<feature type="domain" description="SCAN" evidence="1">
    <location>
        <begin position="159"/>
        <end position="201"/>
    </location>
</feature>
<protein>
    <recommendedName>
        <fullName evidence="1">SCAN domain-containing protein</fullName>
    </recommendedName>
</protein>
<dbReference type="Proteomes" id="UP000499080">
    <property type="component" value="Unassembled WGS sequence"/>
</dbReference>
<organism evidence="2 3">
    <name type="scientific">Araneus ventricosus</name>
    <name type="common">Orbweaver spider</name>
    <name type="synonym">Epeira ventricosa</name>
    <dbReference type="NCBI Taxonomy" id="182803"/>
    <lineage>
        <taxon>Eukaryota</taxon>
        <taxon>Metazoa</taxon>
        <taxon>Ecdysozoa</taxon>
        <taxon>Arthropoda</taxon>
        <taxon>Chelicerata</taxon>
        <taxon>Arachnida</taxon>
        <taxon>Araneae</taxon>
        <taxon>Araneomorphae</taxon>
        <taxon>Entelegynae</taxon>
        <taxon>Araneoidea</taxon>
        <taxon>Araneidae</taxon>
        <taxon>Araneus</taxon>
    </lineage>
</organism>
<name>A0A4Y2IQ93_ARAVE</name>
<evidence type="ECO:0000313" key="2">
    <source>
        <dbReference type="EMBL" id="GBM79907.1"/>
    </source>
</evidence>
<evidence type="ECO:0000313" key="3">
    <source>
        <dbReference type="Proteomes" id="UP000499080"/>
    </source>
</evidence>
<reference evidence="2 3" key="1">
    <citation type="journal article" date="2019" name="Sci. Rep.">
        <title>Orb-weaving spider Araneus ventricosus genome elucidates the spidroin gene catalogue.</title>
        <authorList>
            <person name="Kono N."/>
            <person name="Nakamura H."/>
            <person name="Ohtoshi R."/>
            <person name="Moran D.A.P."/>
            <person name="Shinohara A."/>
            <person name="Yoshida Y."/>
            <person name="Fujiwara M."/>
            <person name="Mori M."/>
            <person name="Tomita M."/>
            <person name="Arakawa K."/>
        </authorList>
    </citation>
    <scope>NUCLEOTIDE SEQUENCE [LARGE SCALE GENOMIC DNA]</scope>
</reference>
<dbReference type="EMBL" id="BGPR01002848">
    <property type="protein sequence ID" value="GBM79907.1"/>
    <property type="molecule type" value="Genomic_DNA"/>
</dbReference>
<sequence>MNNRAYHSAIKRIPYEAVFGCPAKVGLSSSIIPQSVLHLKNTEEDLEKLEDSQETVIMGSQSNLTQEGIALFPASTESPIEILEFINSNLKLPTTPMIEDTVMKNIQLPCTSKKSPLHVVEVITELPSTSAESPSQFRIEPVKRTIQDMVGIVCSKAVSGTHKYKSCDMFVHVICGEIDPKEEGYGKNVLYNICKINVNQKI</sequence>
<dbReference type="AlphaFoldDB" id="A0A4Y2IQ93"/>
<comment type="caution">
    <text evidence="2">The sequence shown here is derived from an EMBL/GenBank/DDBJ whole genome shotgun (WGS) entry which is preliminary data.</text>
</comment>
<dbReference type="Pfam" id="PF23663">
    <property type="entry name" value="Znf_SCAND3"/>
    <property type="match status" value="1"/>
</dbReference>
<accession>A0A4Y2IQ93</accession>
<keyword evidence="3" id="KW-1185">Reference proteome</keyword>